<dbReference type="Gene3D" id="3.20.20.70">
    <property type="entry name" value="Aldolase class I"/>
    <property type="match status" value="1"/>
</dbReference>
<evidence type="ECO:0000256" key="5">
    <source>
        <dbReference type="ARBA" id="ARBA00048791"/>
    </source>
</evidence>
<comment type="pathway">
    <text evidence="7">Carbohydrate degradation; 2-deoxy-D-ribose 1-phosphate degradation; D-glyceraldehyde 3-phosphate and acetaldehyde from 2-deoxy-alpha-D-ribose 1-phosphate: step 2/2.</text>
</comment>
<comment type="caution">
    <text evidence="8">The sequence shown here is derived from an EMBL/GenBank/DDBJ whole genome shotgun (WGS) entry which is preliminary data.</text>
</comment>
<keyword evidence="2 7" id="KW-0963">Cytoplasm</keyword>
<dbReference type="SUPFAM" id="SSF51569">
    <property type="entry name" value="Aldolase"/>
    <property type="match status" value="1"/>
</dbReference>
<dbReference type="CDD" id="cd00959">
    <property type="entry name" value="DeoC"/>
    <property type="match status" value="1"/>
</dbReference>
<keyword evidence="3 7" id="KW-0456">Lyase</keyword>
<evidence type="ECO:0000256" key="1">
    <source>
        <dbReference type="ARBA" id="ARBA00010936"/>
    </source>
</evidence>
<feature type="active site" description="Proton donor/acceptor" evidence="7">
    <location>
        <position position="182"/>
    </location>
</feature>
<evidence type="ECO:0000256" key="3">
    <source>
        <dbReference type="ARBA" id="ARBA00023239"/>
    </source>
</evidence>
<dbReference type="GO" id="GO:0005737">
    <property type="term" value="C:cytoplasm"/>
    <property type="evidence" value="ECO:0007669"/>
    <property type="project" value="UniProtKB-SubCell"/>
</dbReference>
<evidence type="ECO:0000256" key="6">
    <source>
        <dbReference type="ARBA" id="ARBA00056337"/>
    </source>
</evidence>
<comment type="catalytic activity">
    <reaction evidence="5 7">
        <text>2-deoxy-D-ribose 5-phosphate = D-glyceraldehyde 3-phosphate + acetaldehyde</text>
        <dbReference type="Rhea" id="RHEA:12821"/>
        <dbReference type="ChEBI" id="CHEBI:15343"/>
        <dbReference type="ChEBI" id="CHEBI:59776"/>
        <dbReference type="ChEBI" id="CHEBI:62877"/>
        <dbReference type="EC" id="4.1.2.4"/>
    </reaction>
</comment>
<dbReference type="PANTHER" id="PTHR10889">
    <property type="entry name" value="DEOXYRIBOSE-PHOSPHATE ALDOLASE"/>
    <property type="match status" value="1"/>
</dbReference>
<dbReference type="Proteomes" id="UP000824017">
    <property type="component" value="Unassembled WGS sequence"/>
</dbReference>
<gene>
    <name evidence="7 8" type="primary">deoC</name>
    <name evidence="8" type="ORF">H9817_05210</name>
</gene>
<feature type="active site" description="Schiff-base intermediate with acetaldehyde" evidence="7">
    <location>
        <position position="153"/>
    </location>
</feature>
<comment type="similarity">
    <text evidence="1 7">Belongs to the DeoC/FbaB aldolase family. DeoC type 1 subfamily.</text>
</comment>
<protein>
    <recommendedName>
        <fullName evidence="7">Deoxyribose-phosphate aldolase</fullName>
        <shortName evidence="7">DERA</shortName>
        <ecNumber evidence="7">4.1.2.4</ecNumber>
    </recommendedName>
    <alternativeName>
        <fullName evidence="7">2-deoxy-D-ribose 5-phosphate aldolase</fullName>
    </alternativeName>
    <alternativeName>
        <fullName evidence="7">Phosphodeoxyriboaldolase</fullName>
        <shortName evidence="7">Deoxyriboaldolase</shortName>
    </alternativeName>
</protein>
<organism evidence="8 9">
    <name type="scientific">Candidatus Mediterraneibacter stercorigallinarum</name>
    <dbReference type="NCBI Taxonomy" id="2838686"/>
    <lineage>
        <taxon>Bacteria</taxon>
        <taxon>Bacillati</taxon>
        <taxon>Bacillota</taxon>
        <taxon>Clostridia</taxon>
        <taxon>Lachnospirales</taxon>
        <taxon>Lachnospiraceae</taxon>
        <taxon>Mediterraneibacter</taxon>
    </lineage>
</organism>
<dbReference type="AlphaFoldDB" id="A0A9D2IK44"/>
<dbReference type="Pfam" id="PF01791">
    <property type="entry name" value="DeoC"/>
    <property type="match status" value="1"/>
</dbReference>
<dbReference type="EC" id="4.1.2.4" evidence="7"/>
<evidence type="ECO:0000256" key="4">
    <source>
        <dbReference type="ARBA" id="ARBA00023270"/>
    </source>
</evidence>
<reference evidence="8" key="2">
    <citation type="submission" date="2021-04" db="EMBL/GenBank/DDBJ databases">
        <authorList>
            <person name="Gilroy R."/>
        </authorList>
    </citation>
    <scope>NUCLEOTIDE SEQUENCE</scope>
    <source>
        <strain evidence="8">ChiGjej1B1-13045</strain>
    </source>
</reference>
<accession>A0A9D2IK44</accession>
<dbReference type="PIRSF" id="PIRSF001357">
    <property type="entry name" value="DeoC"/>
    <property type="match status" value="1"/>
</dbReference>
<sequence length="220" mass="24072">MRTEEIIRHVDHTLLGQTAGWEEIRKLCDEALEYHTASVCIPPSYVSRVKEYVGDKIAVCTVIGFPNGYNTTKIKAAETEDAVRNGADEIDMVINLGWVKDREFDSVENEIKAVKAAAGDKILKVIIETCFLTEEEKIQLCGIVTRAGADYIKTSTGFGGAGATFDDIRLFAEHVGSNVKIKAAGGISTFEDAERFLELGADRLGTSRIIKLVKGADGKW</sequence>
<keyword evidence="4 7" id="KW-0704">Schiff base</keyword>
<dbReference type="PANTHER" id="PTHR10889:SF1">
    <property type="entry name" value="DEOXYRIBOSE-PHOSPHATE ALDOLASE"/>
    <property type="match status" value="1"/>
</dbReference>
<dbReference type="GO" id="GO:0009264">
    <property type="term" value="P:deoxyribonucleotide catabolic process"/>
    <property type="evidence" value="ECO:0007669"/>
    <property type="project" value="UniProtKB-UniRule"/>
</dbReference>
<dbReference type="FunFam" id="3.20.20.70:FF:000044">
    <property type="entry name" value="Deoxyribose-phosphate aldolase"/>
    <property type="match status" value="1"/>
</dbReference>
<dbReference type="HAMAP" id="MF_00114">
    <property type="entry name" value="DeoC_type1"/>
    <property type="match status" value="1"/>
</dbReference>
<dbReference type="EMBL" id="DXCD01000132">
    <property type="protein sequence ID" value="HIZ13305.1"/>
    <property type="molecule type" value="Genomic_DNA"/>
</dbReference>
<dbReference type="GO" id="GO:0006018">
    <property type="term" value="P:2-deoxyribose 1-phosphate catabolic process"/>
    <property type="evidence" value="ECO:0007669"/>
    <property type="project" value="UniProtKB-UniRule"/>
</dbReference>
<feature type="active site" description="Proton donor/acceptor" evidence="7">
    <location>
        <position position="91"/>
    </location>
</feature>
<dbReference type="NCBIfam" id="TIGR00126">
    <property type="entry name" value="deoC"/>
    <property type="match status" value="1"/>
</dbReference>
<dbReference type="GO" id="GO:0016052">
    <property type="term" value="P:carbohydrate catabolic process"/>
    <property type="evidence" value="ECO:0007669"/>
    <property type="project" value="TreeGrafter"/>
</dbReference>
<evidence type="ECO:0000313" key="8">
    <source>
        <dbReference type="EMBL" id="HIZ13305.1"/>
    </source>
</evidence>
<dbReference type="InterPro" id="IPR028581">
    <property type="entry name" value="DeoC_typeI"/>
</dbReference>
<dbReference type="GO" id="GO:0004139">
    <property type="term" value="F:deoxyribose-phosphate aldolase activity"/>
    <property type="evidence" value="ECO:0007669"/>
    <property type="project" value="UniProtKB-UniRule"/>
</dbReference>
<dbReference type="InterPro" id="IPR002915">
    <property type="entry name" value="DeoC/FbaB/LacD_aldolase"/>
</dbReference>
<comment type="subcellular location">
    <subcellularLocation>
        <location evidence="7">Cytoplasm</location>
    </subcellularLocation>
</comment>
<evidence type="ECO:0000256" key="7">
    <source>
        <dbReference type="HAMAP-Rule" id="MF_00114"/>
    </source>
</evidence>
<proteinExistence type="inferred from homology"/>
<reference evidence="8" key="1">
    <citation type="journal article" date="2021" name="PeerJ">
        <title>Extensive microbial diversity within the chicken gut microbiome revealed by metagenomics and culture.</title>
        <authorList>
            <person name="Gilroy R."/>
            <person name="Ravi A."/>
            <person name="Getino M."/>
            <person name="Pursley I."/>
            <person name="Horton D.L."/>
            <person name="Alikhan N.F."/>
            <person name="Baker D."/>
            <person name="Gharbi K."/>
            <person name="Hall N."/>
            <person name="Watson M."/>
            <person name="Adriaenssens E.M."/>
            <person name="Foster-Nyarko E."/>
            <person name="Jarju S."/>
            <person name="Secka A."/>
            <person name="Antonio M."/>
            <person name="Oren A."/>
            <person name="Chaudhuri R.R."/>
            <person name="La Ragione R."/>
            <person name="Hildebrand F."/>
            <person name="Pallen M.J."/>
        </authorList>
    </citation>
    <scope>NUCLEOTIDE SEQUENCE</scope>
    <source>
        <strain evidence="8">ChiGjej1B1-13045</strain>
    </source>
</reference>
<evidence type="ECO:0000256" key="2">
    <source>
        <dbReference type="ARBA" id="ARBA00022490"/>
    </source>
</evidence>
<dbReference type="SMART" id="SM01133">
    <property type="entry name" value="DeoC"/>
    <property type="match status" value="1"/>
</dbReference>
<name>A0A9D2IK44_9FIRM</name>
<evidence type="ECO:0000313" key="9">
    <source>
        <dbReference type="Proteomes" id="UP000824017"/>
    </source>
</evidence>
<dbReference type="InterPro" id="IPR013785">
    <property type="entry name" value="Aldolase_TIM"/>
</dbReference>
<dbReference type="InterPro" id="IPR011343">
    <property type="entry name" value="DeoC"/>
</dbReference>
<comment type="function">
    <text evidence="6 7">Catalyzes a reversible aldol reaction between acetaldehyde and D-glyceraldehyde 3-phosphate to generate 2-deoxy-D-ribose 5-phosphate.</text>
</comment>